<dbReference type="AlphaFoldDB" id="A0A2A5J922"/>
<evidence type="ECO:0000256" key="8">
    <source>
        <dbReference type="ARBA" id="ARBA00023012"/>
    </source>
</evidence>
<evidence type="ECO:0000256" key="4">
    <source>
        <dbReference type="ARBA" id="ARBA00022679"/>
    </source>
</evidence>
<dbReference type="EMBL" id="NOVD01000016">
    <property type="protein sequence ID" value="PCK25491.1"/>
    <property type="molecule type" value="Genomic_DNA"/>
</dbReference>
<feature type="transmembrane region" description="Helical" evidence="10">
    <location>
        <begin position="173"/>
        <end position="193"/>
    </location>
</feature>
<dbReference type="GO" id="GO:0046983">
    <property type="term" value="F:protein dimerization activity"/>
    <property type="evidence" value="ECO:0007669"/>
    <property type="project" value="InterPro"/>
</dbReference>
<keyword evidence="10" id="KW-0812">Transmembrane</keyword>
<proteinExistence type="predicted"/>
<keyword evidence="7" id="KW-0067">ATP-binding</keyword>
<evidence type="ECO:0000256" key="1">
    <source>
        <dbReference type="ARBA" id="ARBA00000085"/>
    </source>
</evidence>
<dbReference type="GO" id="GO:0000155">
    <property type="term" value="F:phosphorelay sensor kinase activity"/>
    <property type="evidence" value="ECO:0007669"/>
    <property type="project" value="InterPro"/>
</dbReference>
<keyword evidence="8" id="KW-0902">Two-component regulatory system</keyword>
<keyword evidence="5" id="KW-0547">Nucleotide-binding</keyword>
<evidence type="ECO:0000256" key="5">
    <source>
        <dbReference type="ARBA" id="ARBA00022741"/>
    </source>
</evidence>
<dbReference type="CDD" id="cd16917">
    <property type="entry name" value="HATPase_UhpB-NarQ-NarX-like"/>
    <property type="match status" value="1"/>
</dbReference>
<dbReference type="Gene3D" id="3.30.565.10">
    <property type="entry name" value="Histidine kinase-like ATPase, C-terminal domain"/>
    <property type="match status" value="1"/>
</dbReference>
<keyword evidence="10" id="KW-1133">Transmembrane helix</keyword>
<sequence length="424" mass="45374">MIKVRRKNRGAPDVPAPTYTTAGSVLSGLDGAVVHSEKVRRATSFVARGQFWNIVIVVITLILYSIAWPTLQLTHHVSPPIMPFVAALAAFPFVLIRINAPLGWAVSAVSALIIPLVFDNTTGYDYPWQVVHIIVLMSLLAAVSLRAPIQVVGVAWIATVLLFLGNAPGSDGAGWAVGLSALVVFCLLIRWLVLSRRQLAKQEEVSELERTRRTILEEKARIARDLHDIVAHHMSMVVVQAQSAPYRLDAVTPEIRTEFESISETGRAALNEIRGLLGVLRSDGDSVVTAPQPGVDQLDDLLLGSTRAGLPVSWRVDGDRASVSESTGLALYRIIQESITNAARHSPGGPIEVAVAFGPQSVSALVNNGPSPLGGNQHSASETTGGNGIRGMRERASAVGGMLLANRREDGGFEVRAELPSMPA</sequence>
<dbReference type="InterPro" id="IPR050482">
    <property type="entry name" value="Sensor_HK_TwoCompSys"/>
</dbReference>
<feature type="transmembrane region" description="Helical" evidence="10">
    <location>
        <begin position="77"/>
        <end position="95"/>
    </location>
</feature>
<feature type="transmembrane region" description="Helical" evidence="10">
    <location>
        <begin position="51"/>
        <end position="71"/>
    </location>
</feature>
<keyword evidence="3" id="KW-0597">Phosphoprotein</keyword>
<dbReference type="Gene3D" id="1.20.5.1930">
    <property type="match status" value="1"/>
</dbReference>
<evidence type="ECO:0000256" key="3">
    <source>
        <dbReference type="ARBA" id="ARBA00022553"/>
    </source>
</evidence>
<evidence type="ECO:0000313" key="13">
    <source>
        <dbReference type="Proteomes" id="UP000230886"/>
    </source>
</evidence>
<reference evidence="12 13" key="1">
    <citation type="submission" date="2017-07" db="EMBL/GenBank/DDBJ databases">
        <title>Draft sequence of Rhodococcus enclensis 23b-28.</title>
        <authorList>
            <person name="Besaury L."/>
            <person name="Sancelme M."/>
            <person name="Amato P."/>
            <person name="Lallement A."/>
            <person name="Delort A.-M."/>
        </authorList>
    </citation>
    <scope>NUCLEOTIDE SEQUENCE [LARGE SCALE GENOMIC DNA]</scope>
    <source>
        <strain evidence="12 13">23b-28</strain>
    </source>
</reference>
<evidence type="ECO:0000256" key="7">
    <source>
        <dbReference type="ARBA" id="ARBA00022840"/>
    </source>
</evidence>
<dbReference type="PANTHER" id="PTHR24421">
    <property type="entry name" value="NITRATE/NITRITE SENSOR PROTEIN NARX-RELATED"/>
    <property type="match status" value="1"/>
</dbReference>
<feature type="transmembrane region" description="Helical" evidence="10">
    <location>
        <begin position="124"/>
        <end position="142"/>
    </location>
</feature>
<accession>A0A2A5J922</accession>
<feature type="region of interest" description="Disordered" evidence="9">
    <location>
        <begin position="367"/>
        <end position="391"/>
    </location>
</feature>
<dbReference type="SUPFAM" id="SSF55874">
    <property type="entry name" value="ATPase domain of HSP90 chaperone/DNA topoisomerase II/histidine kinase"/>
    <property type="match status" value="1"/>
</dbReference>
<comment type="caution">
    <text evidence="12">The sequence shown here is derived from an EMBL/GenBank/DDBJ whole genome shotgun (WGS) entry which is preliminary data.</text>
</comment>
<dbReference type="EC" id="2.7.13.3" evidence="2"/>
<gene>
    <name evidence="12" type="ORF">CHR55_20615</name>
</gene>
<feature type="compositionally biased region" description="Polar residues" evidence="9">
    <location>
        <begin position="367"/>
        <end position="384"/>
    </location>
</feature>
<protein>
    <recommendedName>
        <fullName evidence="2">histidine kinase</fullName>
        <ecNumber evidence="2">2.7.13.3</ecNumber>
    </recommendedName>
</protein>
<feature type="domain" description="Signal transduction histidine kinase subgroup 3 dimerisation and phosphoacceptor" evidence="11">
    <location>
        <begin position="218"/>
        <end position="283"/>
    </location>
</feature>
<evidence type="ECO:0000256" key="6">
    <source>
        <dbReference type="ARBA" id="ARBA00022777"/>
    </source>
</evidence>
<dbReference type="Pfam" id="PF07730">
    <property type="entry name" value="HisKA_3"/>
    <property type="match status" value="1"/>
</dbReference>
<feature type="transmembrane region" description="Helical" evidence="10">
    <location>
        <begin position="102"/>
        <end position="118"/>
    </location>
</feature>
<dbReference type="PANTHER" id="PTHR24421:SF10">
    <property type="entry name" value="NITRATE_NITRITE SENSOR PROTEIN NARQ"/>
    <property type="match status" value="1"/>
</dbReference>
<evidence type="ECO:0000256" key="2">
    <source>
        <dbReference type="ARBA" id="ARBA00012438"/>
    </source>
</evidence>
<dbReference type="GO" id="GO:0016020">
    <property type="term" value="C:membrane"/>
    <property type="evidence" value="ECO:0007669"/>
    <property type="project" value="InterPro"/>
</dbReference>
<dbReference type="Proteomes" id="UP000230886">
    <property type="component" value="Unassembled WGS sequence"/>
</dbReference>
<evidence type="ECO:0000256" key="10">
    <source>
        <dbReference type="SAM" id="Phobius"/>
    </source>
</evidence>
<evidence type="ECO:0000256" key="9">
    <source>
        <dbReference type="SAM" id="MobiDB-lite"/>
    </source>
</evidence>
<dbReference type="InterPro" id="IPR011712">
    <property type="entry name" value="Sig_transdc_His_kin_sub3_dim/P"/>
</dbReference>
<feature type="transmembrane region" description="Helical" evidence="10">
    <location>
        <begin position="149"/>
        <end position="167"/>
    </location>
</feature>
<keyword evidence="6 12" id="KW-0418">Kinase</keyword>
<dbReference type="InterPro" id="IPR036890">
    <property type="entry name" value="HATPase_C_sf"/>
</dbReference>
<evidence type="ECO:0000313" key="12">
    <source>
        <dbReference type="EMBL" id="PCK25491.1"/>
    </source>
</evidence>
<organism evidence="12 13">
    <name type="scientific">Rhodococcus qingshengii</name>
    <dbReference type="NCBI Taxonomy" id="334542"/>
    <lineage>
        <taxon>Bacteria</taxon>
        <taxon>Bacillati</taxon>
        <taxon>Actinomycetota</taxon>
        <taxon>Actinomycetes</taxon>
        <taxon>Mycobacteriales</taxon>
        <taxon>Nocardiaceae</taxon>
        <taxon>Rhodococcus</taxon>
        <taxon>Rhodococcus erythropolis group</taxon>
    </lineage>
</organism>
<keyword evidence="4" id="KW-0808">Transferase</keyword>
<keyword evidence="10" id="KW-0472">Membrane</keyword>
<evidence type="ECO:0000259" key="11">
    <source>
        <dbReference type="Pfam" id="PF07730"/>
    </source>
</evidence>
<comment type="catalytic activity">
    <reaction evidence="1">
        <text>ATP + protein L-histidine = ADP + protein N-phospho-L-histidine.</text>
        <dbReference type="EC" id="2.7.13.3"/>
    </reaction>
</comment>
<dbReference type="GO" id="GO:0005524">
    <property type="term" value="F:ATP binding"/>
    <property type="evidence" value="ECO:0007669"/>
    <property type="project" value="UniProtKB-KW"/>
</dbReference>
<dbReference type="RefSeq" id="WP_046378382.1">
    <property type="nucleotide sequence ID" value="NZ_NOVD01000016.1"/>
</dbReference>
<name>A0A2A5J922_RHOSG</name>